<protein>
    <submittedName>
        <fullName evidence="1">Thiol-disulfide oxidoreductase DCC family protein</fullName>
    </submittedName>
</protein>
<dbReference type="AlphaFoldDB" id="A0ABD5YPC1"/>
<keyword evidence="2" id="KW-1185">Reference proteome</keyword>
<organism evidence="1 2">
    <name type="scientific">Halocatena marina</name>
    <dbReference type="NCBI Taxonomy" id="2934937"/>
    <lineage>
        <taxon>Archaea</taxon>
        <taxon>Methanobacteriati</taxon>
        <taxon>Methanobacteriota</taxon>
        <taxon>Stenosarchaea group</taxon>
        <taxon>Halobacteria</taxon>
        <taxon>Halobacteriales</taxon>
        <taxon>Natronomonadaceae</taxon>
        <taxon>Halocatena</taxon>
    </lineage>
</organism>
<gene>
    <name evidence="1" type="ORF">ACFQL7_16710</name>
</gene>
<proteinExistence type="predicted"/>
<name>A0ABD5YPC1_9EURY</name>
<accession>A0ABD5YPC1</accession>
<evidence type="ECO:0000313" key="1">
    <source>
        <dbReference type="EMBL" id="MFC7191279.1"/>
    </source>
</evidence>
<dbReference type="GeneID" id="76200999"/>
<comment type="caution">
    <text evidence="1">The sequence shown here is derived from an EMBL/GenBank/DDBJ whole genome shotgun (WGS) entry which is preliminary data.</text>
</comment>
<sequence length="129" mass="14513">MNHKHALPVLVYDDDCGFCTWCAAWVVRHGSLDAVGFANLTADDRSRLPDDYEACAHLITTDSVYSCGAAAEWAIARTYPELQPLFCAFRLLPGYSSVRERLYRFLANRRSWLGKILSAESPVGERDQL</sequence>
<reference evidence="1 2" key="1">
    <citation type="journal article" date="2019" name="Int. J. Syst. Evol. Microbiol.">
        <title>The Global Catalogue of Microorganisms (GCM) 10K type strain sequencing project: providing services to taxonomists for standard genome sequencing and annotation.</title>
        <authorList>
            <consortium name="The Broad Institute Genomics Platform"/>
            <consortium name="The Broad Institute Genome Sequencing Center for Infectious Disease"/>
            <person name="Wu L."/>
            <person name="Ma J."/>
        </authorList>
    </citation>
    <scope>NUCLEOTIDE SEQUENCE [LARGE SCALE GENOMIC DNA]</scope>
    <source>
        <strain evidence="1 2">RDMS1</strain>
    </source>
</reference>
<dbReference type="RefSeq" id="WP_248908839.1">
    <property type="nucleotide sequence ID" value="NZ_CP109979.1"/>
</dbReference>
<dbReference type="EMBL" id="JBHTAX010000001">
    <property type="protein sequence ID" value="MFC7191279.1"/>
    <property type="molecule type" value="Genomic_DNA"/>
</dbReference>
<dbReference type="Proteomes" id="UP001596417">
    <property type="component" value="Unassembled WGS sequence"/>
</dbReference>
<dbReference type="Pfam" id="PF04134">
    <property type="entry name" value="DCC1-like"/>
    <property type="match status" value="1"/>
</dbReference>
<dbReference type="InterPro" id="IPR007263">
    <property type="entry name" value="DCC1-like"/>
</dbReference>
<evidence type="ECO:0000313" key="2">
    <source>
        <dbReference type="Proteomes" id="UP001596417"/>
    </source>
</evidence>